<protein>
    <submittedName>
        <fullName evidence="2">Uncharacterized protein</fullName>
    </submittedName>
</protein>
<evidence type="ECO:0000256" key="1">
    <source>
        <dbReference type="SAM" id="Phobius"/>
    </source>
</evidence>
<keyword evidence="1" id="KW-1133">Transmembrane helix</keyword>
<feature type="transmembrane region" description="Helical" evidence="1">
    <location>
        <begin position="22"/>
        <end position="43"/>
    </location>
</feature>
<reference evidence="2 3" key="1">
    <citation type="journal article" date="2019" name="Front. Microbiol.">
        <title>Ammonia Oxidation by the Arctic Terrestrial Thaumarchaeote Candidatus Nitrosocosmicus arcticus Is Stimulated by Increasing Temperatures.</title>
        <authorList>
            <person name="Alves R.J.E."/>
            <person name="Kerou M."/>
            <person name="Zappe A."/>
            <person name="Bittner R."/>
            <person name="Abby S.S."/>
            <person name="Schmidt H.A."/>
            <person name="Pfeifer K."/>
            <person name="Schleper C."/>
        </authorList>
    </citation>
    <scope>NUCLEOTIDE SEQUENCE [LARGE SCALE GENOMIC DNA]</scope>
    <source>
        <strain evidence="2 3">Kfb</strain>
    </source>
</reference>
<dbReference type="RefSeq" id="WP_222424799.1">
    <property type="nucleotide sequence ID" value="NZ_ML675580.1"/>
</dbReference>
<keyword evidence="1" id="KW-0472">Membrane</keyword>
<keyword evidence="1" id="KW-0812">Transmembrane</keyword>
<proteinExistence type="predicted"/>
<sequence>MICMILDINCNKNEQSNKIHKVGIFALMFVAAALIGSVVAIAGDNNAAFASKKKSNDSFQDIIQESSTGESAEYFSNNNTLASCNNVALSFNLNDGNNAVGQQ</sequence>
<dbReference type="AlphaFoldDB" id="A0A557SX25"/>
<keyword evidence="3" id="KW-1185">Reference proteome</keyword>
<dbReference type="Proteomes" id="UP000315289">
    <property type="component" value="Unassembled WGS sequence"/>
</dbReference>
<name>A0A557SX25_9ARCH</name>
<evidence type="ECO:0000313" key="2">
    <source>
        <dbReference type="EMBL" id="TVP41152.1"/>
    </source>
</evidence>
<comment type="caution">
    <text evidence="2">The sequence shown here is derived from an EMBL/GenBank/DDBJ whole genome shotgun (WGS) entry which is preliminary data.</text>
</comment>
<accession>A0A557SX25</accession>
<organism evidence="2 3">
    <name type="scientific">Candidatus Nitrosocosmicus arcticus</name>
    <dbReference type="NCBI Taxonomy" id="2035267"/>
    <lineage>
        <taxon>Archaea</taxon>
        <taxon>Nitrososphaerota</taxon>
        <taxon>Nitrososphaeria</taxon>
        <taxon>Nitrososphaerales</taxon>
        <taxon>Nitrososphaeraceae</taxon>
        <taxon>Candidatus Nitrosocosmicus</taxon>
    </lineage>
</organism>
<dbReference type="EMBL" id="VOAH01000004">
    <property type="protein sequence ID" value="TVP41152.1"/>
    <property type="molecule type" value="Genomic_DNA"/>
</dbReference>
<evidence type="ECO:0000313" key="3">
    <source>
        <dbReference type="Proteomes" id="UP000315289"/>
    </source>
</evidence>
<gene>
    <name evidence="2" type="ORF">NARC_40115</name>
</gene>